<gene>
    <name evidence="3" type="ORF">BJ984_003008</name>
</gene>
<accession>A0A852ST74</accession>
<dbReference type="SUPFAM" id="SSF141571">
    <property type="entry name" value="Pentapeptide repeat-like"/>
    <property type="match status" value="1"/>
</dbReference>
<protein>
    <recommendedName>
        <fullName evidence="5">Pentapeptide repeat-containing protein</fullName>
    </recommendedName>
</protein>
<evidence type="ECO:0008006" key="5">
    <source>
        <dbReference type="Google" id="ProtNLM"/>
    </source>
</evidence>
<comment type="caution">
    <text evidence="3">The sequence shown here is derived from an EMBL/GenBank/DDBJ whole genome shotgun (WGS) entry which is preliminary data.</text>
</comment>
<keyword evidence="1" id="KW-0812">Transmembrane</keyword>
<evidence type="ECO:0000256" key="1">
    <source>
        <dbReference type="SAM" id="Phobius"/>
    </source>
</evidence>
<name>A0A852ST74_9MICO</name>
<keyword evidence="1" id="KW-1133">Transmembrane helix</keyword>
<keyword evidence="2" id="KW-0732">Signal</keyword>
<reference evidence="3 4" key="1">
    <citation type="submission" date="2020-07" db="EMBL/GenBank/DDBJ databases">
        <title>Sequencing the genomes of 1000 actinobacteria strains.</title>
        <authorList>
            <person name="Klenk H.-P."/>
        </authorList>
    </citation>
    <scope>NUCLEOTIDE SEQUENCE [LARGE SCALE GENOMIC DNA]</scope>
    <source>
        <strain evidence="3 4">DSM 26474</strain>
    </source>
</reference>
<feature type="transmembrane region" description="Helical" evidence="1">
    <location>
        <begin position="225"/>
        <end position="249"/>
    </location>
</feature>
<dbReference type="RefSeq" id="WP_179548707.1">
    <property type="nucleotide sequence ID" value="NZ_BSEW01000002.1"/>
</dbReference>
<evidence type="ECO:0000313" key="3">
    <source>
        <dbReference type="EMBL" id="NYD71850.1"/>
    </source>
</evidence>
<proteinExistence type="predicted"/>
<keyword evidence="1" id="KW-0472">Membrane</keyword>
<evidence type="ECO:0000313" key="4">
    <source>
        <dbReference type="Proteomes" id="UP000549913"/>
    </source>
</evidence>
<dbReference type="Gene3D" id="2.160.20.80">
    <property type="entry name" value="E3 ubiquitin-protein ligase SopA"/>
    <property type="match status" value="1"/>
</dbReference>
<evidence type="ECO:0000256" key="2">
    <source>
        <dbReference type="SAM" id="SignalP"/>
    </source>
</evidence>
<feature type="signal peptide" evidence="2">
    <location>
        <begin position="1"/>
        <end position="38"/>
    </location>
</feature>
<dbReference type="AlphaFoldDB" id="A0A852ST74"/>
<dbReference type="Pfam" id="PF00805">
    <property type="entry name" value="Pentapeptide"/>
    <property type="match status" value="1"/>
</dbReference>
<dbReference type="InterPro" id="IPR001646">
    <property type="entry name" value="5peptide_repeat"/>
</dbReference>
<organism evidence="3 4">
    <name type="scientific">Herbiconiux flava</name>
    <dbReference type="NCBI Taxonomy" id="881268"/>
    <lineage>
        <taxon>Bacteria</taxon>
        <taxon>Bacillati</taxon>
        <taxon>Actinomycetota</taxon>
        <taxon>Actinomycetes</taxon>
        <taxon>Micrococcales</taxon>
        <taxon>Microbacteriaceae</taxon>
        <taxon>Herbiconiux</taxon>
    </lineage>
</organism>
<keyword evidence="4" id="KW-1185">Reference proteome</keyword>
<feature type="chain" id="PRO_5032966984" description="Pentapeptide repeat-containing protein" evidence="2">
    <location>
        <begin position="39"/>
        <end position="262"/>
    </location>
</feature>
<dbReference type="EMBL" id="JACCBM010000001">
    <property type="protein sequence ID" value="NYD71850.1"/>
    <property type="molecule type" value="Genomic_DNA"/>
</dbReference>
<dbReference type="Proteomes" id="UP000549913">
    <property type="component" value="Unassembled WGS sequence"/>
</dbReference>
<sequence>MPALLDTRSRRPRGRAIAGAGVLLGAVLALASFAPAHADPLFAEGDCVISPISDGGPGGAQCPGVDLSGTRFGEGDFRTANLTGASFAGGDVQGAVFEGAVLDGADFNGTRIVGADFTGSSILPGQLDLEADASGSAAVPIEAALPPGLTLDGCAIAGTPVESGQAFPIGTSTILCTISSSFQGTASARLTVNVTASATATPTTEPLFTPEPAATGGGSGGGADWIAIGGWASVAVLVGGAALMVVTAVRGGGSRRRPRRSV</sequence>